<dbReference type="InterPro" id="IPR036259">
    <property type="entry name" value="MFS_trans_sf"/>
</dbReference>
<dbReference type="EMBL" id="PNRE01000104">
    <property type="protein sequence ID" value="PMR66951.1"/>
    <property type="molecule type" value="Genomic_DNA"/>
</dbReference>
<keyword evidence="5 6" id="KW-0472">Membrane</keyword>
<feature type="transmembrane region" description="Helical" evidence="6">
    <location>
        <begin position="251"/>
        <end position="269"/>
    </location>
</feature>
<dbReference type="OrthoDB" id="4368225at2"/>
<keyword evidence="4 6" id="KW-1133">Transmembrane helix</keyword>
<feature type="transmembrane region" description="Helical" evidence="6">
    <location>
        <begin position="217"/>
        <end position="239"/>
    </location>
</feature>
<feature type="transmembrane region" description="Helical" evidence="6">
    <location>
        <begin position="370"/>
        <end position="390"/>
    </location>
</feature>
<evidence type="ECO:0000256" key="3">
    <source>
        <dbReference type="ARBA" id="ARBA00022692"/>
    </source>
</evidence>
<dbReference type="Pfam" id="PF07690">
    <property type="entry name" value="MFS_1"/>
    <property type="match status" value="1"/>
</dbReference>
<dbReference type="CDD" id="cd06173">
    <property type="entry name" value="MFS_MefA_like"/>
    <property type="match status" value="1"/>
</dbReference>
<feature type="transmembrane region" description="Helical" evidence="6">
    <location>
        <begin position="304"/>
        <end position="329"/>
    </location>
</feature>
<dbReference type="Proteomes" id="UP000235346">
    <property type="component" value="Unassembled WGS sequence"/>
</dbReference>
<feature type="transmembrane region" description="Helical" evidence="6">
    <location>
        <begin position="341"/>
        <end position="364"/>
    </location>
</feature>
<dbReference type="PANTHER" id="PTHR23513:SF6">
    <property type="entry name" value="MAJOR FACILITATOR SUPERFAMILY ASSOCIATED DOMAIN-CONTAINING PROTEIN"/>
    <property type="match status" value="1"/>
</dbReference>
<evidence type="ECO:0000256" key="6">
    <source>
        <dbReference type="SAM" id="Phobius"/>
    </source>
</evidence>
<accession>A0A2N7TFI4</accession>
<reference evidence="8 9" key="1">
    <citation type="submission" date="2018-01" db="EMBL/GenBank/DDBJ databases">
        <title>Halomonas endophytica sp. nov., isolated from storage liquid in the stems of Populus euphratica.</title>
        <authorList>
            <person name="Chen C."/>
        </authorList>
    </citation>
    <scope>NUCLEOTIDE SEQUENCE [LARGE SCALE GENOMIC DNA]</scope>
    <source>
        <strain evidence="8 9">DSM 26881</strain>
    </source>
</reference>
<feature type="domain" description="Major facilitator superfamily (MFS) profile" evidence="7">
    <location>
        <begin position="1"/>
        <end position="394"/>
    </location>
</feature>
<keyword evidence="2" id="KW-1003">Cell membrane</keyword>
<name>A0A2N7TFI4_9GAMM</name>
<comment type="subcellular location">
    <subcellularLocation>
        <location evidence="1">Cell membrane</location>
        <topology evidence="1">Multi-pass membrane protein</topology>
    </subcellularLocation>
</comment>
<dbReference type="PROSITE" id="PS50850">
    <property type="entry name" value="MFS"/>
    <property type="match status" value="1"/>
</dbReference>
<evidence type="ECO:0000256" key="2">
    <source>
        <dbReference type="ARBA" id="ARBA00022475"/>
    </source>
</evidence>
<keyword evidence="3 6" id="KW-0812">Transmembrane</keyword>
<evidence type="ECO:0000259" key="7">
    <source>
        <dbReference type="PROSITE" id="PS50850"/>
    </source>
</evidence>
<dbReference type="GO" id="GO:0005886">
    <property type="term" value="C:plasma membrane"/>
    <property type="evidence" value="ECO:0007669"/>
    <property type="project" value="UniProtKB-SubCell"/>
</dbReference>
<dbReference type="AlphaFoldDB" id="A0A2N7TFI4"/>
<dbReference type="RefSeq" id="WP_102629994.1">
    <property type="nucleotide sequence ID" value="NZ_PDOH01000039.1"/>
</dbReference>
<dbReference type="InterPro" id="IPR020846">
    <property type="entry name" value="MFS_dom"/>
</dbReference>
<proteinExistence type="predicted"/>
<protein>
    <submittedName>
        <fullName evidence="8">MFS transporter</fullName>
    </submittedName>
</protein>
<feature type="transmembrane region" description="Helical" evidence="6">
    <location>
        <begin position="42"/>
        <end position="65"/>
    </location>
</feature>
<gene>
    <name evidence="8" type="ORF">C1H66_21955</name>
</gene>
<feature type="transmembrane region" description="Helical" evidence="6">
    <location>
        <begin position="281"/>
        <end position="298"/>
    </location>
</feature>
<evidence type="ECO:0000256" key="1">
    <source>
        <dbReference type="ARBA" id="ARBA00004651"/>
    </source>
</evidence>
<dbReference type="GO" id="GO:0022857">
    <property type="term" value="F:transmembrane transporter activity"/>
    <property type="evidence" value="ECO:0007669"/>
    <property type="project" value="InterPro"/>
</dbReference>
<sequence>MFEPLQDWRYRRLFSAQCMALLGTGLATIALALLAYELAQERAGVVMGTALAIKMVAYVIVAPLAQAFAERLPRRRVLIVLEMLRGSVVLLLPFVTEVWQVYVLIFVLQSASAAFTPTLQATIPAVLREERRYVKGLALTRLAHDLENLLSPLLAAYLLTLMSFNLLFVGTALGMFASAAIIAMTALPRVERAEQRSYTARALRGVKIFLHTPSLKGLTAIHFAIAAGGAMVLVNTVVYVQGVLGLGQREVALVMACFGAGSMSVALLVPHLIHRVRDRTIMLAGCLATVVAMAIGALTPQTLWSLLLLWPLLGAALGAGVTTAGRVLLHSSRESDRPAVFAAHFSISHAAWLVTYPTAGVVGARFGLDAAFLVLGVLALLGTLLAMRAWPAGLVLTVEHVHADLSPDDPHLADAHGGRHAHPIVIDDLHGTWPASGGRVGRL</sequence>
<evidence type="ECO:0000256" key="4">
    <source>
        <dbReference type="ARBA" id="ARBA00022989"/>
    </source>
</evidence>
<evidence type="ECO:0000256" key="5">
    <source>
        <dbReference type="ARBA" id="ARBA00023136"/>
    </source>
</evidence>
<dbReference type="PANTHER" id="PTHR23513">
    <property type="entry name" value="INTEGRAL MEMBRANE EFFLUX PROTEIN-RELATED"/>
    <property type="match status" value="1"/>
</dbReference>
<evidence type="ECO:0000313" key="8">
    <source>
        <dbReference type="EMBL" id="PMR66951.1"/>
    </source>
</evidence>
<dbReference type="InterPro" id="IPR011701">
    <property type="entry name" value="MFS"/>
</dbReference>
<dbReference type="Gene3D" id="1.20.1250.20">
    <property type="entry name" value="MFS general substrate transporter like domains"/>
    <property type="match status" value="1"/>
</dbReference>
<dbReference type="SUPFAM" id="SSF103473">
    <property type="entry name" value="MFS general substrate transporter"/>
    <property type="match status" value="1"/>
</dbReference>
<keyword evidence="9" id="KW-1185">Reference proteome</keyword>
<comment type="caution">
    <text evidence="8">The sequence shown here is derived from an EMBL/GenBank/DDBJ whole genome shotgun (WGS) entry which is preliminary data.</text>
</comment>
<feature type="transmembrane region" description="Helical" evidence="6">
    <location>
        <begin position="12"/>
        <end position="36"/>
    </location>
</feature>
<evidence type="ECO:0000313" key="9">
    <source>
        <dbReference type="Proteomes" id="UP000235346"/>
    </source>
</evidence>
<feature type="transmembrane region" description="Helical" evidence="6">
    <location>
        <begin position="166"/>
        <end position="187"/>
    </location>
</feature>
<organism evidence="8 9">
    <name type="scientific">Halomonas heilongjiangensis</name>
    <dbReference type="NCBI Taxonomy" id="1387883"/>
    <lineage>
        <taxon>Bacteria</taxon>
        <taxon>Pseudomonadati</taxon>
        <taxon>Pseudomonadota</taxon>
        <taxon>Gammaproteobacteria</taxon>
        <taxon>Oceanospirillales</taxon>
        <taxon>Halomonadaceae</taxon>
        <taxon>Halomonas</taxon>
    </lineage>
</organism>